<dbReference type="STRING" id="722438.F539_00385"/>
<dbReference type="PATRIC" id="fig|722438.3.peg.75"/>
<reference evidence="2 3" key="1">
    <citation type="journal article" date="2010" name="Appl. Environ. Microbiol.">
        <title>Targeted chromosomal knockouts in Mycoplasma pneumoniae.</title>
        <authorList>
            <person name="Krishnakumar R."/>
            <person name="Assad-Garcia N."/>
            <person name="Benders G.A."/>
            <person name="Phan Q."/>
            <person name="Montague M.G."/>
            <person name="Glass J.I."/>
        </authorList>
    </citation>
    <scope>NUCLEOTIDE SEQUENCE [LARGE SCALE GENOMIC DNA]</scope>
    <source>
        <strain evidence="3">ATCC 15531 / DSM 22911 / NBRC 14401 / NCTC 10119 / FH</strain>
    </source>
</reference>
<dbReference type="RefSeq" id="WP_010874427.1">
    <property type="nucleotide sequence ID" value="NZ_CP010546.1"/>
</dbReference>
<feature type="transmembrane region" description="Helical" evidence="1">
    <location>
        <begin position="12"/>
        <end position="35"/>
    </location>
</feature>
<accession>A0A0H3DKM0</accession>
<dbReference type="NCBIfam" id="NF045737">
    <property type="entry name" value="MPN070"/>
    <property type="match status" value="1"/>
</dbReference>
<name>A0A0H3DKM0_MYCPB</name>
<dbReference type="SMR" id="A0A0H3DKM0"/>
<dbReference type="AlphaFoldDB" id="A0A0H3DKM0"/>
<sequence>MKVIKKLNLLNELTMLVCIFFFVCTISLIGIGIMYDLINRTSLSAPRRDPIFRNLNTVLIVLGVLEILLMVAQLVMSNMAANIINEVAENVEQKFAKALKWSRFLPFGLLQLYCYHKIKLVTQTDNI</sequence>
<keyword evidence="1" id="KW-0472">Membrane</keyword>
<feature type="transmembrane region" description="Helical" evidence="1">
    <location>
        <begin position="55"/>
        <end position="75"/>
    </location>
</feature>
<dbReference type="eggNOG" id="ENOG5030NJV">
    <property type="taxonomic scope" value="Bacteria"/>
</dbReference>
<dbReference type="EMBL" id="CP002077">
    <property type="protein sequence ID" value="ADK86953.1"/>
    <property type="molecule type" value="Genomic_DNA"/>
</dbReference>
<organism evidence="2 3">
    <name type="scientific">Mycoplasmoides pneumoniae (strain ATCC 15531 / DSM 23978 / CIP 103766 / NBRC 14401 / NCTC 10119 / FH)</name>
    <name type="common">Mycoplasma pneumoniae</name>
    <dbReference type="NCBI Taxonomy" id="722438"/>
    <lineage>
        <taxon>Bacteria</taxon>
        <taxon>Bacillati</taxon>
        <taxon>Mycoplasmatota</taxon>
        <taxon>Mycoplasmoidales</taxon>
        <taxon>Mycoplasmoidaceae</taxon>
        <taxon>Mycoplasmoides</taxon>
    </lineage>
</organism>
<keyword evidence="1" id="KW-1133">Transmembrane helix</keyword>
<protein>
    <submittedName>
        <fullName evidence="2">Uncharacterized protein</fullName>
    </submittedName>
</protein>
<evidence type="ECO:0000313" key="3">
    <source>
        <dbReference type="Proteomes" id="UP000007756"/>
    </source>
</evidence>
<dbReference type="GeneID" id="66609288"/>
<evidence type="ECO:0000313" key="2">
    <source>
        <dbReference type="EMBL" id="ADK86953.1"/>
    </source>
</evidence>
<dbReference type="Proteomes" id="UP000007756">
    <property type="component" value="Chromosome"/>
</dbReference>
<dbReference type="HOGENOM" id="CLU_1968116_0_0_14"/>
<keyword evidence="1" id="KW-0812">Transmembrane</keyword>
<dbReference type="PaxDb" id="722438-MPNE_0079"/>
<evidence type="ECO:0000256" key="1">
    <source>
        <dbReference type="SAM" id="Phobius"/>
    </source>
</evidence>
<gene>
    <name evidence="2" type="ordered locus">MPNE_0079</name>
</gene>
<dbReference type="KEGG" id="mpj:MPNE_0079"/>
<proteinExistence type="predicted"/>